<gene>
    <name evidence="1" type="ORF">KSP39_PZI024473</name>
</gene>
<dbReference type="Proteomes" id="UP001418222">
    <property type="component" value="Unassembled WGS sequence"/>
</dbReference>
<dbReference type="AlphaFoldDB" id="A0AAP0ASP3"/>
<evidence type="ECO:0000313" key="2">
    <source>
        <dbReference type="Proteomes" id="UP001418222"/>
    </source>
</evidence>
<keyword evidence="2" id="KW-1185">Reference proteome</keyword>
<sequence length="106" mass="12407">MSITLEDPHSLLIRPFPWYYTDHAPSLCKNPGLIIQDKFVAPCEPSFYNNFKILENAQARCEDLFSVSTEDSRIEHSFQLFVATLHQKNDPQYKVNITPNFISYFY</sequence>
<proteinExistence type="predicted"/>
<dbReference type="EMBL" id="JBBWWQ010000021">
    <property type="protein sequence ID" value="KAK8913809.1"/>
    <property type="molecule type" value="Genomic_DNA"/>
</dbReference>
<comment type="caution">
    <text evidence="1">The sequence shown here is derived from an EMBL/GenBank/DDBJ whole genome shotgun (WGS) entry which is preliminary data.</text>
</comment>
<organism evidence="1 2">
    <name type="scientific">Platanthera zijinensis</name>
    <dbReference type="NCBI Taxonomy" id="2320716"/>
    <lineage>
        <taxon>Eukaryota</taxon>
        <taxon>Viridiplantae</taxon>
        <taxon>Streptophyta</taxon>
        <taxon>Embryophyta</taxon>
        <taxon>Tracheophyta</taxon>
        <taxon>Spermatophyta</taxon>
        <taxon>Magnoliopsida</taxon>
        <taxon>Liliopsida</taxon>
        <taxon>Asparagales</taxon>
        <taxon>Orchidaceae</taxon>
        <taxon>Orchidoideae</taxon>
        <taxon>Orchideae</taxon>
        <taxon>Orchidinae</taxon>
        <taxon>Platanthera</taxon>
    </lineage>
</organism>
<evidence type="ECO:0000313" key="1">
    <source>
        <dbReference type="EMBL" id="KAK8913809.1"/>
    </source>
</evidence>
<accession>A0AAP0ASP3</accession>
<reference evidence="1 2" key="1">
    <citation type="journal article" date="2022" name="Nat. Plants">
        <title>Genomes of leafy and leafless Platanthera orchids illuminate the evolution of mycoheterotrophy.</title>
        <authorList>
            <person name="Li M.H."/>
            <person name="Liu K.W."/>
            <person name="Li Z."/>
            <person name="Lu H.C."/>
            <person name="Ye Q.L."/>
            <person name="Zhang D."/>
            <person name="Wang J.Y."/>
            <person name="Li Y.F."/>
            <person name="Zhong Z.M."/>
            <person name="Liu X."/>
            <person name="Yu X."/>
            <person name="Liu D.K."/>
            <person name="Tu X.D."/>
            <person name="Liu B."/>
            <person name="Hao Y."/>
            <person name="Liao X.Y."/>
            <person name="Jiang Y.T."/>
            <person name="Sun W.H."/>
            <person name="Chen J."/>
            <person name="Chen Y.Q."/>
            <person name="Ai Y."/>
            <person name="Zhai J.W."/>
            <person name="Wu S.S."/>
            <person name="Zhou Z."/>
            <person name="Hsiao Y.Y."/>
            <person name="Wu W.L."/>
            <person name="Chen Y.Y."/>
            <person name="Lin Y.F."/>
            <person name="Hsu J.L."/>
            <person name="Li C.Y."/>
            <person name="Wang Z.W."/>
            <person name="Zhao X."/>
            <person name="Zhong W.Y."/>
            <person name="Ma X.K."/>
            <person name="Ma L."/>
            <person name="Huang J."/>
            <person name="Chen G.Z."/>
            <person name="Huang M.Z."/>
            <person name="Huang L."/>
            <person name="Peng D.H."/>
            <person name="Luo Y.B."/>
            <person name="Zou S.Q."/>
            <person name="Chen S.P."/>
            <person name="Lan S."/>
            <person name="Tsai W.C."/>
            <person name="Van de Peer Y."/>
            <person name="Liu Z.J."/>
        </authorList>
    </citation>
    <scope>NUCLEOTIDE SEQUENCE [LARGE SCALE GENOMIC DNA]</scope>
    <source>
        <strain evidence="1">Lor287</strain>
    </source>
</reference>
<name>A0AAP0ASP3_9ASPA</name>
<protein>
    <submittedName>
        <fullName evidence="1">Uncharacterized protein</fullName>
    </submittedName>
</protein>